<evidence type="ECO:0000313" key="5">
    <source>
        <dbReference type="Proteomes" id="UP001059480"/>
    </source>
</evidence>
<dbReference type="Pfam" id="PF00149">
    <property type="entry name" value="Metallophos"/>
    <property type="match status" value="1"/>
</dbReference>
<dbReference type="PANTHER" id="PTHR31302:SF31">
    <property type="entry name" value="PHOSPHODIESTERASE YAEI"/>
    <property type="match status" value="1"/>
</dbReference>
<gene>
    <name evidence="4" type="ORF">NPA36_02825</name>
</gene>
<dbReference type="InterPro" id="IPR004843">
    <property type="entry name" value="Calcineurin-like_PHP"/>
</dbReference>
<dbReference type="EMBL" id="JANHNZ010000002">
    <property type="protein sequence ID" value="MCQ9209475.1"/>
    <property type="molecule type" value="Genomic_DNA"/>
</dbReference>
<evidence type="ECO:0000313" key="4">
    <source>
        <dbReference type="EMBL" id="MCQ9209475.1"/>
    </source>
</evidence>
<keyword evidence="1" id="KW-0479">Metal-binding</keyword>
<evidence type="ECO:0000259" key="3">
    <source>
        <dbReference type="Pfam" id="PF00149"/>
    </source>
</evidence>
<evidence type="ECO:0000256" key="1">
    <source>
        <dbReference type="ARBA" id="ARBA00022723"/>
    </source>
</evidence>
<reference evidence="4" key="2">
    <citation type="journal article" date="2023" name="Curr. Microbiol.">
        <title>Granulicatella seriolae sp. nov., a Novel Facultative Anaerobe Isolated from Yellowtail Marine Fish.</title>
        <authorList>
            <person name="Lee M."/>
            <person name="Choi Y.J."/>
            <person name="Farooq A."/>
            <person name="Jeong J.B."/>
            <person name="Jung M.Y."/>
        </authorList>
    </citation>
    <scope>NUCLEOTIDE SEQUENCE</scope>
    <source>
        <strain evidence="4">S8</strain>
    </source>
</reference>
<sequence length="280" mass="30968">MNSKKLARNVVIGAGVGLYLYLQNTWLQVTKVNLPASGSLAGLKGLRIVQLSDLHFPNQGVKISRLISKVAKEKPDLIVISGDIIEGKKPYQSRDMHEFAKGLAAIAPTYATLGNHDIKSNLRQFMVDTLEEEGVTFLQGKPQVLNFKGQDYLLMGVDSAPRLFYKQMENLSSVSFKNEWYELPKLLVSHRPETFENFIEDPNKAPQITFAGHAHGGQVRLPFFDGLFAPDQGILPSLTAGVFRGIANPESLLVISRGIGASSFPFRINNRPELIVVTIH</sequence>
<dbReference type="InterPro" id="IPR029052">
    <property type="entry name" value="Metallo-depent_PP-like"/>
</dbReference>
<dbReference type="Proteomes" id="UP001059480">
    <property type="component" value="Unassembled WGS sequence"/>
</dbReference>
<keyword evidence="2" id="KW-0378">Hydrolase</keyword>
<evidence type="ECO:0000256" key="2">
    <source>
        <dbReference type="ARBA" id="ARBA00022801"/>
    </source>
</evidence>
<comment type="caution">
    <text evidence="4">The sequence shown here is derived from an EMBL/GenBank/DDBJ whole genome shotgun (WGS) entry which is preliminary data.</text>
</comment>
<dbReference type="PANTHER" id="PTHR31302">
    <property type="entry name" value="TRANSMEMBRANE PROTEIN WITH METALLOPHOSPHOESTERASE DOMAIN-RELATED"/>
    <property type="match status" value="1"/>
</dbReference>
<reference evidence="4" key="3">
    <citation type="journal article" date="2023" name="Microbiol. Resour. Announc.">
        <title>Draft Genome Sequence of Granulicatella sp. Strain S8, Isolated from a Marine Fish, Seriola quinqueradiata.</title>
        <authorList>
            <person name="Lee M."/>
            <person name="Farooq A."/>
            <person name="Jeong J.B."/>
            <person name="Jung M.Y."/>
        </authorList>
    </citation>
    <scope>NUCLEOTIDE SEQUENCE</scope>
    <source>
        <strain evidence="4">S8</strain>
    </source>
</reference>
<feature type="domain" description="Calcineurin-like phosphoesterase" evidence="3">
    <location>
        <begin position="46"/>
        <end position="215"/>
    </location>
</feature>
<dbReference type="RefSeq" id="WP_256944590.1">
    <property type="nucleotide sequence ID" value="NZ_JANHNZ010000002.1"/>
</dbReference>
<keyword evidence="5" id="KW-1185">Reference proteome</keyword>
<reference evidence="4" key="1">
    <citation type="submission" date="2022-07" db="EMBL/GenBank/DDBJ databases">
        <authorList>
            <person name="Jung M.-Y."/>
            <person name="Lee M."/>
        </authorList>
    </citation>
    <scope>NUCLEOTIDE SEQUENCE</scope>
    <source>
        <strain evidence="4">S8</strain>
    </source>
</reference>
<proteinExistence type="predicted"/>
<protein>
    <submittedName>
        <fullName evidence="4">Metallophosphoesterase</fullName>
    </submittedName>
</protein>
<dbReference type="InterPro" id="IPR051158">
    <property type="entry name" value="Metallophosphoesterase_sf"/>
</dbReference>
<dbReference type="SUPFAM" id="SSF56300">
    <property type="entry name" value="Metallo-dependent phosphatases"/>
    <property type="match status" value="1"/>
</dbReference>
<accession>A0ABT1WLV4</accession>
<dbReference type="Gene3D" id="3.60.21.10">
    <property type="match status" value="1"/>
</dbReference>
<name>A0ABT1WLV4_9LACT</name>
<organism evidence="4 5">
    <name type="scientific">Granulicatella seriolae</name>
    <dbReference type="NCBI Taxonomy" id="2967226"/>
    <lineage>
        <taxon>Bacteria</taxon>
        <taxon>Bacillati</taxon>
        <taxon>Bacillota</taxon>
        <taxon>Bacilli</taxon>
        <taxon>Lactobacillales</taxon>
        <taxon>Carnobacteriaceae</taxon>
        <taxon>Granulicatella</taxon>
    </lineage>
</organism>